<evidence type="ECO:0000313" key="5">
    <source>
        <dbReference type="Proteomes" id="UP000245790"/>
    </source>
</evidence>
<dbReference type="InterPro" id="IPR027417">
    <property type="entry name" value="P-loop_NTPase"/>
</dbReference>
<keyword evidence="1 2" id="KW-0711">Selenium</keyword>
<proteinExistence type="inferred from homology"/>
<sequence length="389" mass="44302">MRTGSRLPRILPEQFDQLLIDSVPSIDVRAPIEFIKGAVPESCNLPLLTDKEREKVGTCYKQQGREQAIELGHSLVNGATKLSRLENWQQFLARNKNAYLYCYRGGLRSRITAEWLAECGITVPVIEGGYQALRQHLLNEFDAISPDKLLVISGMTGCGKTPLIKPFNNAIDLEGIANHRGSSFGKKVTPQPSQINFENRLAVEFIKRRNCDPVILEDESRLIGRNFLPLPLQKAMKQCDIILVNEPLGTRVERIFQEYVVDMSKAFAEDAAVKENQPTNQLANQEQTDDGFEAFSNYLVKSVTVLSKRLGKSNRDRLVTMQQKALLHQQQTQDYSMHRDWIVSLLADYYDPIYTYQLSKKKKRMVFSGSYQQVSEYLSEQTEKQQAFG</sequence>
<comment type="subunit">
    <text evidence="2">Monomer.</text>
</comment>
<dbReference type="Gene3D" id="3.40.250.10">
    <property type="entry name" value="Rhodanese-like domain"/>
    <property type="match status" value="1"/>
</dbReference>
<reference evidence="4 5" key="1">
    <citation type="submission" date="2018-05" db="EMBL/GenBank/DDBJ databases">
        <title>Genomic Encyclopedia of Type Strains, Phase IV (KMG-IV): sequencing the most valuable type-strain genomes for metagenomic binning, comparative biology and taxonomic classification.</title>
        <authorList>
            <person name="Goeker M."/>
        </authorList>
    </citation>
    <scope>NUCLEOTIDE SEQUENCE [LARGE SCALE GENOMIC DNA]</scope>
    <source>
        <strain evidence="4 5">DSM 25350</strain>
    </source>
</reference>
<comment type="catalytic activity">
    <reaction evidence="2">
        <text>5-methylaminomethyl-2-(Se-phospho)selenouridine(34) in tRNA + H2O = 5-methylaminomethyl-2-selenouridine(34) in tRNA + phosphate</text>
        <dbReference type="Rhea" id="RHEA:60176"/>
        <dbReference type="Rhea" id="RHEA-COMP:10196"/>
        <dbReference type="Rhea" id="RHEA-COMP:15523"/>
        <dbReference type="ChEBI" id="CHEBI:15377"/>
        <dbReference type="ChEBI" id="CHEBI:43474"/>
        <dbReference type="ChEBI" id="CHEBI:82743"/>
        <dbReference type="ChEBI" id="CHEBI:143702"/>
    </reaction>
</comment>
<dbReference type="SUPFAM" id="SSF52821">
    <property type="entry name" value="Rhodanese/Cell cycle control phosphatase"/>
    <property type="match status" value="1"/>
</dbReference>
<evidence type="ECO:0000256" key="2">
    <source>
        <dbReference type="HAMAP-Rule" id="MF_01622"/>
    </source>
</evidence>
<dbReference type="PANTHER" id="PTHR30401">
    <property type="entry name" value="TRNA 2-SELENOURIDINE SYNTHASE"/>
    <property type="match status" value="1"/>
</dbReference>
<dbReference type="NCBIfam" id="NF008751">
    <property type="entry name" value="PRK11784.1-3"/>
    <property type="match status" value="1"/>
</dbReference>
<dbReference type="AlphaFoldDB" id="A0A316GEC1"/>
<comment type="caution">
    <text evidence="4">The sequence shown here is derived from an EMBL/GenBank/DDBJ whole genome shotgun (WGS) entry which is preliminary data.</text>
</comment>
<keyword evidence="2" id="KW-0808">Transferase</keyword>
<dbReference type="PANTHER" id="PTHR30401:SF0">
    <property type="entry name" value="TRNA 2-SELENOURIDINE SYNTHASE"/>
    <property type="match status" value="1"/>
</dbReference>
<evidence type="ECO:0000259" key="3">
    <source>
        <dbReference type="PROSITE" id="PS50206"/>
    </source>
</evidence>
<dbReference type="InterPro" id="IPR058840">
    <property type="entry name" value="AAA_SelU"/>
</dbReference>
<dbReference type="EC" id="2.9.1.3" evidence="2"/>
<dbReference type="EMBL" id="QGGU01000004">
    <property type="protein sequence ID" value="PWK53007.1"/>
    <property type="molecule type" value="Genomic_DNA"/>
</dbReference>
<evidence type="ECO:0000313" key="4">
    <source>
        <dbReference type="EMBL" id="PWK53007.1"/>
    </source>
</evidence>
<dbReference type="InterPro" id="IPR001763">
    <property type="entry name" value="Rhodanese-like_dom"/>
</dbReference>
<name>A0A316GEC1_9GAMM</name>
<dbReference type="NCBIfam" id="NF008750">
    <property type="entry name" value="PRK11784.1-2"/>
    <property type="match status" value="1"/>
</dbReference>
<gene>
    <name evidence="2" type="primary">selU</name>
    <name evidence="4" type="ORF">C8D97_104225</name>
</gene>
<dbReference type="GO" id="GO:0002098">
    <property type="term" value="P:tRNA wobble uridine modification"/>
    <property type="evidence" value="ECO:0007669"/>
    <property type="project" value="UniProtKB-UniRule"/>
</dbReference>
<organism evidence="4 5">
    <name type="scientific">Pleionea mediterranea</name>
    <dbReference type="NCBI Taxonomy" id="523701"/>
    <lineage>
        <taxon>Bacteria</taxon>
        <taxon>Pseudomonadati</taxon>
        <taxon>Pseudomonadota</taxon>
        <taxon>Gammaproteobacteria</taxon>
        <taxon>Oceanospirillales</taxon>
        <taxon>Pleioneaceae</taxon>
        <taxon>Pleionea</taxon>
    </lineage>
</organism>
<dbReference type="Pfam" id="PF00581">
    <property type="entry name" value="Rhodanese"/>
    <property type="match status" value="1"/>
</dbReference>
<comment type="function">
    <text evidence="2">Involved in the post-transcriptional modification of the uridine at the wobble position (U34) of tRNA(Lys), tRNA(Glu) and tRNA(Gln). Catalyzes the conversion of 2-thiouridine (S2U-RNA) to 2-selenouridine (Se2U-RNA). Acts in a two-step process involving geranylation of 2-thiouridine (S2U) to S-geranyl-2-thiouridine (geS2U) and subsequent selenation of the latter derivative to 2-selenouridine (Se2U) in the tRNA chain.</text>
</comment>
<comment type="catalytic activity">
    <reaction evidence="2">
        <text>5-methylaminomethyl-2-thiouridine(34) in tRNA + (2E)-geranyl diphosphate = 5-methylaminomethyl-S-(2E)-geranyl-thiouridine(34) in tRNA + diphosphate</text>
        <dbReference type="Rhea" id="RHEA:14085"/>
        <dbReference type="Rhea" id="RHEA-COMP:10195"/>
        <dbReference type="Rhea" id="RHEA-COMP:14654"/>
        <dbReference type="ChEBI" id="CHEBI:33019"/>
        <dbReference type="ChEBI" id="CHEBI:58057"/>
        <dbReference type="ChEBI" id="CHEBI:74455"/>
        <dbReference type="ChEBI" id="CHEBI:140632"/>
    </reaction>
</comment>
<dbReference type="InterPro" id="IPR017582">
    <property type="entry name" value="SelU"/>
</dbReference>
<dbReference type="Pfam" id="PF26341">
    <property type="entry name" value="AAA_SelU"/>
    <property type="match status" value="1"/>
</dbReference>
<protein>
    <recommendedName>
        <fullName evidence="2">tRNA 2-selenouridine synthase</fullName>
        <ecNumber evidence="2">2.9.1.3</ecNumber>
    </recommendedName>
</protein>
<dbReference type="HAMAP" id="MF_01622">
    <property type="entry name" value="tRNA_sel_U_synth"/>
    <property type="match status" value="1"/>
</dbReference>
<evidence type="ECO:0000256" key="1">
    <source>
        <dbReference type="ARBA" id="ARBA00023266"/>
    </source>
</evidence>
<feature type="domain" description="Rhodanese" evidence="3">
    <location>
        <begin position="19"/>
        <end position="142"/>
    </location>
</feature>
<accession>A0A316GEC1</accession>
<feature type="active site" description="S-selanylcysteine intermediate" evidence="2">
    <location>
        <position position="102"/>
    </location>
</feature>
<comment type="similarity">
    <text evidence="2">Belongs to the SelU family.</text>
</comment>
<dbReference type="GO" id="GO:0043828">
    <property type="term" value="F:tRNA 2-selenouridine synthase activity"/>
    <property type="evidence" value="ECO:0007669"/>
    <property type="project" value="UniProtKB-EC"/>
</dbReference>
<dbReference type="RefSeq" id="WP_109762977.1">
    <property type="nucleotide sequence ID" value="NZ_QGGU01000004.1"/>
</dbReference>
<dbReference type="PROSITE" id="PS50206">
    <property type="entry name" value="RHODANESE_3"/>
    <property type="match status" value="1"/>
</dbReference>
<dbReference type="SUPFAM" id="SSF52540">
    <property type="entry name" value="P-loop containing nucleoside triphosphate hydrolases"/>
    <property type="match status" value="1"/>
</dbReference>
<dbReference type="NCBIfam" id="TIGR03167">
    <property type="entry name" value="tRNA_sel_U_synt"/>
    <property type="match status" value="1"/>
</dbReference>
<comment type="catalytic activity">
    <reaction evidence="2">
        <text>5-methylaminomethyl-2-thiouridine(34) in tRNA + selenophosphate + (2E)-geranyl diphosphate + H2O + H(+) = 5-methylaminomethyl-2-selenouridine(34) in tRNA + (2E)-thiogeraniol + phosphate + diphosphate</text>
        <dbReference type="Rhea" id="RHEA:42716"/>
        <dbReference type="Rhea" id="RHEA-COMP:10195"/>
        <dbReference type="Rhea" id="RHEA-COMP:10196"/>
        <dbReference type="ChEBI" id="CHEBI:15377"/>
        <dbReference type="ChEBI" id="CHEBI:15378"/>
        <dbReference type="ChEBI" id="CHEBI:16144"/>
        <dbReference type="ChEBI" id="CHEBI:33019"/>
        <dbReference type="ChEBI" id="CHEBI:43474"/>
        <dbReference type="ChEBI" id="CHEBI:58057"/>
        <dbReference type="ChEBI" id="CHEBI:74455"/>
        <dbReference type="ChEBI" id="CHEBI:82743"/>
        <dbReference type="ChEBI" id="CHEBI:143703"/>
        <dbReference type="EC" id="2.9.1.3"/>
    </reaction>
</comment>
<dbReference type="GO" id="GO:0016765">
    <property type="term" value="F:transferase activity, transferring alkyl or aryl (other than methyl) groups"/>
    <property type="evidence" value="ECO:0007669"/>
    <property type="project" value="UniProtKB-UniRule"/>
</dbReference>
<comment type="catalytic activity">
    <reaction evidence="2">
        <text>5-methylaminomethyl-S-(2E)-geranyl-thiouridine(34) in tRNA + selenophosphate + H(+) = 5-methylaminomethyl-2-(Se-phospho)selenouridine(34) in tRNA + (2E)-thiogeraniol</text>
        <dbReference type="Rhea" id="RHEA:60172"/>
        <dbReference type="Rhea" id="RHEA-COMP:14654"/>
        <dbReference type="Rhea" id="RHEA-COMP:15523"/>
        <dbReference type="ChEBI" id="CHEBI:15378"/>
        <dbReference type="ChEBI" id="CHEBI:16144"/>
        <dbReference type="ChEBI" id="CHEBI:140632"/>
        <dbReference type="ChEBI" id="CHEBI:143702"/>
        <dbReference type="ChEBI" id="CHEBI:143703"/>
    </reaction>
</comment>
<keyword evidence="5" id="KW-1185">Reference proteome</keyword>
<dbReference type="Proteomes" id="UP000245790">
    <property type="component" value="Unassembled WGS sequence"/>
</dbReference>
<dbReference type="InterPro" id="IPR036873">
    <property type="entry name" value="Rhodanese-like_dom_sf"/>
</dbReference>
<dbReference type="OrthoDB" id="9808735at2"/>
<dbReference type="SMART" id="SM00450">
    <property type="entry name" value="RHOD"/>
    <property type="match status" value="1"/>
</dbReference>